<keyword evidence="7 15" id="KW-0732">Signal</keyword>
<dbReference type="PANTHER" id="PTHR42715">
    <property type="entry name" value="BETA-GLUCOSIDASE"/>
    <property type="match status" value="1"/>
</dbReference>
<keyword evidence="6" id="KW-0964">Secreted</keyword>
<dbReference type="SUPFAM" id="SSF52279">
    <property type="entry name" value="Beta-D-glucan exohydrolase, C-terminal domain"/>
    <property type="match status" value="1"/>
</dbReference>
<evidence type="ECO:0000256" key="9">
    <source>
        <dbReference type="ARBA" id="ARBA00023001"/>
    </source>
</evidence>
<dbReference type="AlphaFoldDB" id="A0A1V8T2K9"/>
<evidence type="ECO:0000256" key="11">
    <source>
        <dbReference type="ARBA" id="ARBA00023277"/>
    </source>
</evidence>
<dbReference type="InterPro" id="IPR050288">
    <property type="entry name" value="Cellulose_deg_GH3"/>
</dbReference>
<dbReference type="InterPro" id="IPR036881">
    <property type="entry name" value="Glyco_hydro_3_C_sf"/>
</dbReference>
<evidence type="ECO:0000313" key="17">
    <source>
        <dbReference type="EMBL" id="OQO05655.1"/>
    </source>
</evidence>
<evidence type="ECO:0000256" key="14">
    <source>
        <dbReference type="RuleBase" id="RU361161"/>
    </source>
</evidence>
<comment type="subcellular location">
    <subcellularLocation>
        <location evidence="2">Secreted</location>
    </subcellularLocation>
</comment>
<name>A0A1V8T2K9_9PEZI</name>
<dbReference type="GO" id="GO:0030245">
    <property type="term" value="P:cellulose catabolic process"/>
    <property type="evidence" value="ECO:0007669"/>
    <property type="project" value="UniProtKB-UniPathway"/>
</dbReference>
<proteinExistence type="inferred from homology"/>
<evidence type="ECO:0000256" key="12">
    <source>
        <dbReference type="ARBA" id="ARBA00023295"/>
    </source>
</evidence>
<reference evidence="18" key="1">
    <citation type="submission" date="2017-03" db="EMBL/GenBank/DDBJ databases">
        <title>Genomes of endolithic fungi from Antarctica.</title>
        <authorList>
            <person name="Coleine C."/>
            <person name="Masonjones S."/>
            <person name="Stajich J.E."/>
        </authorList>
    </citation>
    <scope>NUCLEOTIDE SEQUENCE [LARGE SCALE GENOMIC DNA]</scope>
    <source>
        <strain evidence="18">CCFEE 5527</strain>
    </source>
</reference>
<dbReference type="OrthoDB" id="416222at2759"/>
<dbReference type="SMART" id="SM01217">
    <property type="entry name" value="Fn3_like"/>
    <property type="match status" value="1"/>
</dbReference>
<evidence type="ECO:0000256" key="2">
    <source>
        <dbReference type="ARBA" id="ARBA00004613"/>
    </source>
</evidence>
<dbReference type="Gene3D" id="2.60.40.10">
    <property type="entry name" value="Immunoglobulins"/>
    <property type="match status" value="1"/>
</dbReference>
<gene>
    <name evidence="17" type="ORF">B0A48_09747</name>
</gene>
<dbReference type="InterPro" id="IPR002772">
    <property type="entry name" value="Glyco_hydro_3_C"/>
</dbReference>
<dbReference type="Gene3D" id="3.40.50.1700">
    <property type="entry name" value="Glycoside hydrolase family 3 C-terminal domain"/>
    <property type="match status" value="1"/>
</dbReference>
<dbReference type="GO" id="GO:0005576">
    <property type="term" value="C:extracellular region"/>
    <property type="evidence" value="ECO:0007669"/>
    <property type="project" value="UniProtKB-SubCell"/>
</dbReference>
<keyword evidence="13 14" id="KW-0624">Polysaccharide degradation</keyword>
<dbReference type="InterPro" id="IPR001764">
    <property type="entry name" value="Glyco_hydro_3_N"/>
</dbReference>
<dbReference type="GO" id="GO:0008422">
    <property type="term" value="F:beta-glucosidase activity"/>
    <property type="evidence" value="ECO:0007669"/>
    <property type="project" value="UniProtKB-EC"/>
</dbReference>
<feature type="domain" description="Fibronectin type III-like" evidence="16">
    <location>
        <begin position="726"/>
        <end position="795"/>
    </location>
</feature>
<dbReference type="Pfam" id="PF01915">
    <property type="entry name" value="Glyco_hydro_3_C"/>
    <property type="match status" value="1"/>
</dbReference>
<evidence type="ECO:0000256" key="3">
    <source>
        <dbReference type="ARBA" id="ARBA00004987"/>
    </source>
</evidence>
<evidence type="ECO:0000256" key="13">
    <source>
        <dbReference type="ARBA" id="ARBA00023326"/>
    </source>
</evidence>
<evidence type="ECO:0000256" key="1">
    <source>
        <dbReference type="ARBA" id="ARBA00000448"/>
    </source>
</evidence>
<dbReference type="EC" id="3.2.1.21" evidence="5 14"/>
<dbReference type="Pfam" id="PF00933">
    <property type="entry name" value="Glyco_hydro_3"/>
    <property type="match status" value="1"/>
</dbReference>
<dbReference type="InParanoid" id="A0A1V8T2K9"/>
<dbReference type="Gene3D" id="3.20.20.300">
    <property type="entry name" value="Glycoside hydrolase, family 3, N-terminal domain"/>
    <property type="match status" value="1"/>
</dbReference>
<evidence type="ECO:0000313" key="18">
    <source>
        <dbReference type="Proteomes" id="UP000192596"/>
    </source>
</evidence>
<evidence type="ECO:0000256" key="7">
    <source>
        <dbReference type="ARBA" id="ARBA00022729"/>
    </source>
</evidence>
<dbReference type="PRINTS" id="PR00133">
    <property type="entry name" value="GLHYDRLASE3"/>
</dbReference>
<dbReference type="InterPro" id="IPR017853">
    <property type="entry name" value="GH"/>
</dbReference>
<keyword evidence="10" id="KW-0325">Glycoprotein</keyword>
<dbReference type="PROSITE" id="PS00775">
    <property type="entry name" value="GLYCOSYL_HYDROL_F3"/>
    <property type="match status" value="1"/>
</dbReference>
<dbReference type="Pfam" id="PF14310">
    <property type="entry name" value="Fn3-like"/>
    <property type="match status" value="1"/>
</dbReference>
<organism evidence="17 18">
    <name type="scientific">Cryoendolithus antarcticus</name>
    <dbReference type="NCBI Taxonomy" id="1507870"/>
    <lineage>
        <taxon>Eukaryota</taxon>
        <taxon>Fungi</taxon>
        <taxon>Dikarya</taxon>
        <taxon>Ascomycota</taxon>
        <taxon>Pezizomycotina</taxon>
        <taxon>Dothideomycetes</taxon>
        <taxon>Dothideomycetidae</taxon>
        <taxon>Cladosporiales</taxon>
        <taxon>Cladosporiaceae</taxon>
        <taxon>Cryoendolithus</taxon>
    </lineage>
</organism>
<keyword evidence="11 14" id="KW-0119">Carbohydrate metabolism</keyword>
<keyword evidence="9" id="KW-0136">Cellulose degradation</keyword>
<dbReference type="InterPro" id="IPR026891">
    <property type="entry name" value="Fn3-like"/>
</dbReference>
<evidence type="ECO:0000256" key="10">
    <source>
        <dbReference type="ARBA" id="ARBA00023180"/>
    </source>
</evidence>
<keyword evidence="8 14" id="KW-0378">Hydrolase</keyword>
<keyword evidence="12 14" id="KW-0326">Glycosidase</keyword>
<evidence type="ECO:0000259" key="16">
    <source>
        <dbReference type="SMART" id="SM01217"/>
    </source>
</evidence>
<comment type="caution">
    <text evidence="17">The sequence shown here is derived from an EMBL/GenBank/DDBJ whole genome shotgun (WGS) entry which is preliminary data.</text>
</comment>
<protein>
    <recommendedName>
        <fullName evidence="5 14">beta-glucosidase</fullName>
        <ecNumber evidence="5 14">3.2.1.21</ecNumber>
    </recommendedName>
</protein>
<evidence type="ECO:0000256" key="6">
    <source>
        <dbReference type="ARBA" id="ARBA00022525"/>
    </source>
</evidence>
<dbReference type="FunFam" id="3.20.20.300:FF:000002">
    <property type="entry name" value="Probable beta-glucosidase"/>
    <property type="match status" value="1"/>
</dbReference>
<comment type="catalytic activity">
    <reaction evidence="1 14">
        <text>Hydrolysis of terminal, non-reducing beta-D-glucosyl residues with release of beta-D-glucose.</text>
        <dbReference type="EC" id="3.2.1.21"/>
    </reaction>
</comment>
<evidence type="ECO:0000256" key="15">
    <source>
        <dbReference type="SAM" id="SignalP"/>
    </source>
</evidence>
<keyword evidence="18" id="KW-1185">Reference proteome</keyword>
<dbReference type="EMBL" id="NAJO01000018">
    <property type="protein sequence ID" value="OQO05655.1"/>
    <property type="molecule type" value="Genomic_DNA"/>
</dbReference>
<sequence>MFGKSALFATASAGLLSISAAQSATNGSVVTSDAPFYGQSPPTYPAPEVRRDGLFAESVAKARALVATMTLEEKVNLTGGVTNPGNGCGGNIPAVPSIGFPGMCLQDGPAGVRGTDFVSGFAAGIHTGASWNRTLAYSRANAMGGEAYRKGVSVALGPPVVGPLGRIAEGGRNWEGFSNDPYLSGALAAESVHGIQDAGVIACTKHFIANEQETNRIATRDGNKSYQSSSTNMDDKTLHELYLWPFADTVHAGTGSVMCSYERFNNSYVCQNSKLINGVLKTELGFEGFVVTDWFAQHSGVDSSLAGLDMTMPSGATYWAGNLTQAVRNGSVPETRIDDQATRILAAWYELGLDSKSSPGVGVGMAPNLLAPHTIVDARDAADAEVILGEAIEGHVLVKNVNNALPLKDPRAIALYGYDAKAPDYNAPSPGLSPWSISLQSTDAASPICGFYGLVASACPPFPINAPNGSIWVGGGSGGNTPTYFYSPFQAFSERAFQDGTQLLWDFENVNTTSTVYGNTEACFIFINAMASEGIDRSGLHDNFSDSLVNNIADQCSNTIVVVHNAGIALVDAYYDHPNVTAIILAQLPGQDSGRALVDIVYGEISPSGKLTYTVAKNESDYGAILSPYRPSAQDAIYPQDDFSEGVYIDYRAFDAQNIEPRFEFGFGLTYTNFTYSNLRISSNSSATLSQYPTDGIIPGGHADLWDVVYNVYADVKNTGEAIAAEIAQLYLGLPGNDQPIRQLRGFDKQWLDVGETVTMGFPLRRRDLSTWSVEAQQWELAPGGTYKVYVGASSRNLPLTGSFTLRGSGNGNGTAGGYWK</sequence>
<dbReference type="InterPro" id="IPR019800">
    <property type="entry name" value="Glyco_hydro_3_AS"/>
</dbReference>
<dbReference type="InterPro" id="IPR036962">
    <property type="entry name" value="Glyco_hydro_3_N_sf"/>
</dbReference>
<dbReference type="SUPFAM" id="SSF51445">
    <property type="entry name" value="(Trans)glycosidases"/>
    <property type="match status" value="1"/>
</dbReference>
<dbReference type="STRING" id="1507870.A0A1V8T2K9"/>
<evidence type="ECO:0000256" key="8">
    <source>
        <dbReference type="ARBA" id="ARBA00022801"/>
    </source>
</evidence>
<evidence type="ECO:0000256" key="5">
    <source>
        <dbReference type="ARBA" id="ARBA00012744"/>
    </source>
</evidence>
<feature type="signal peptide" evidence="15">
    <location>
        <begin position="1"/>
        <end position="21"/>
    </location>
</feature>
<accession>A0A1V8T2K9</accession>
<evidence type="ECO:0000256" key="4">
    <source>
        <dbReference type="ARBA" id="ARBA00005336"/>
    </source>
</evidence>
<dbReference type="UniPathway" id="UPA00696"/>
<dbReference type="InterPro" id="IPR013783">
    <property type="entry name" value="Ig-like_fold"/>
</dbReference>
<comment type="similarity">
    <text evidence="4 14">Belongs to the glycosyl hydrolase 3 family.</text>
</comment>
<comment type="pathway">
    <text evidence="3 14">Glycan metabolism; cellulose degradation.</text>
</comment>
<feature type="chain" id="PRO_5012393152" description="beta-glucosidase" evidence="15">
    <location>
        <begin position="22"/>
        <end position="821"/>
    </location>
</feature>
<dbReference type="PANTHER" id="PTHR42715:SF5">
    <property type="entry name" value="BETA-GLUCOSIDASE M-RELATED"/>
    <property type="match status" value="1"/>
</dbReference>
<dbReference type="Proteomes" id="UP000192596">
    <property type="component" value="Unassembled WGS sequence"/>
</dbReference>